<evidence type="ECO:0000256" key="9">
    <source>
        <dbReference type="ARBA" id="ARBA00047469"/>
    </source>
</evidence>
<evidence type="ECO:0000256" key="7">
    <source>
        <dbReference type="ARBA" id="ARBA00023146"/>
    </source>
</evidence>
<dbReference type="Gene3D" id="3.40.50.620">
    <property type="entry name" value="HUPs"/>
    <property type="match status" value="2"/>
</dbReference>
<evidence type="ECO:0000256" key="1">
    <source>
        <dbReference type="ARBA" id="ARBA00005594"/>
    </source>
</evidence>
<sequence>MLINKLRKQNMKYSLINLLKPILKNRDEYFFQRFIKRRASTGICSLKDDNFDTNTKNKIELHWKKKVNFNLYDENDNKKDKFYVLSMFPYPSGNLHMGHVRVYTISDVIARFYRMAGKNVIHPMGWDAFGLPAENAAIKHQIDPSEWTRSNINTMRKQLNALNFSFDWNREISTCDSEYYRWTQELFLKLFEKGLVYRKEEYVNWDPIDKTVLAEEQVDINNKSWRSGATVEKKLLKQWFIRTTAFAKSLLDGLNDPTLKEWKDIIKIQQNWIGNCNGVSFDFKLVSDISEFPEIINLWTDKPEFVKFAKFVVISPSNILNQQQYTESVNATTKKLKATIINPFTEQELPIFISKELVFPQLRDNYLGIPSASMEDYEFAESVKIPFQRHNIRSHLELQNELNDVLIKAKKWNIGGYAVSSKLKDWLISRQRYWGTPIPIVHCQNCGIQPVPRSQLPVTLPNINFNLKEKSHFTLLDAKEWLETVCPKCGNHAIREADTMDTFVDSCWYFLRYIDAKNKEEIFSTEKVKKSLPVDLYIGGKEHAMLHLYYARFMNHFLYEEGLVPTREPFRQLLVQGMVMGKTYRISDTGQYIKESDVIKNEKDNKYTEKSTGRLVTVTWEKMSKSKHNGIDPLELLKSYGIDTTRLLILADVAPTSHRNWSTDTIRGIQNWQNRIWKILKEFIKMREHLSLEELQKAPTDPKYVKDDEYMFDSRNYFLKKVTFNITESQQISIAISRMQGLTNSLQKVCSECKLKSREYERALAVQIIMLAPLAPHFASELWTAFCSVSNHLMNKEEVLLDKDVLDQKWPEIDMDYKMEMKIHVNKNLIGKIKIPRYILDKLTAQEASELIITEPLCKKFLKNRTITDIKLLSQTGCDANLYVSTNKISEKVSG</sequence>
<organism evidence="13 14">
    <name type="scientific">Polistes dominula</name>
    <name type="common">European paper wasp</name>
    <name type="synonym">Vespa dominula</name>
    <dbReference type="NCBI Taxonomy" id="743375"/>
    <lineage>
        <taxon>Eukaryota</taxon>
        <taxon>Metazoa</taxon>
        <taxon>Ecdysozoa</taxon>
        <taxon>Arthropoda</taxon>
        <taxon>Hexapoda</taxon>
        <taxon>Insecta</taxon>
        <taxon>Pterygota</taxon>
        <taxon>Neoptera</taxon>
        <taxon>Endopterygota</taxon>
        <taxon>Hymenoptera</taxon>
        <taxon>Apocrita</taxon>
        <taxon>Aculeata</taxon>
        <taxon>Vespoidea</taxon>
        <taxon>Vespidae</taxon>
        <taxon>Polistinae</taxon>
        <taxon>Polistini</taxon>
        <taxon>Polistes</taxon>
    </lineage>
</organism>
<evidence type="ECO:0000256" key="2">
    <source>
        <dbReference type="ARBA" id="ARBA00013164"/>
    </source>
</evidence>
<keyword evidence="6 10" id="KW-0648">Protein biosynthesis</keyword>
<dbReference type="SUPFAM" id="SSF52374">
    <property type="entry name" value="Nucleotidylyl transferase"/>
    <property type="match status" value="1"/>
</dbReference>
<dbReference type="PROSITE" id="PS00178">
    <property type="entry name" value="AA_TRNA_LIGASE_I"/>
    <property type="match status" value="1"/>
</dbReference>
<evidence type="ECO:0000256" key="5">
    <source>
        <dbReference type="ARBA" id="ARBA00022840"/>
    </source>
</evidence>
<dbReference type="PANTHER" id="PTHR43740">
    <property type="entry name" value="LEUCYL-TRNA SYNTHETASE"/>
    <property type="match status" value="1"/>
</dbReference>
<dbReference type="CDD" id="cd00812">
    <property type="entry name" value="LeuRS_core"/>
    <property type="match status" value="1"/>
</dbReference>
<comment type="catalytic activity">
    <reaction evidence="9">
        <text>tRNA(Leu) + L-leucine + ATP = L-leucyl-tRNA(Leu) + AMP + diphosphate</text>
        <dbReference type="Rhea" id="RHEA:11688"/>
        <dbReference type="Rhea" id="RHEA-COMP:9613"/>
        <dbReference type="Rhea" id="RHEA-COMP:9622"/>
        <dbReference type="ChEBI" id="CHEBI:30616"/>
        <dbReference type="ChEBI" id="CHEBI:33019"/>
        <dbReference type="ChEBI" id="CHEBI:57427"/>
        <dbReference type="ChEBI" id="CHEBI:78442"/>
        <dbReference type="ChEBI" id="CHEBI:78494"/>
        <dbReference type="ChEBI" id="CHEBI:456215"/>
        <dbReference type="EC" id="6.1.1.4"/>
    </reaction>
</comment>
<dbReference type="InterPro" id="IPR014729">
    <property type="entry name" value="Rossmann-like_a/b/a_fold"/>
</dbReference>
<keyword evidence="4 10" id="KW-0547">Nucleotide-binding</keyword>
<reference evidence="14" key="1">
    <citation type="submission" date="2025-08" db="UniProtKB">
        <authorList>
            <consortium name="RefSeq"/>
        </authorList>
    </citation>
    <scope>IDENTIFICATION</scope>
    <source>
        <tissue evidence="14">Whole body</tissue>
    </source>
</reference>
<keyword evidence="3 10" id="KW-0436">Ligase</keyword>
<evidence type="ECO:0000256" key="6">
    <source>
        <dbReference type="ARBA" id="ARBA00022917"/>
    </source>
</evidence>
<keyword evidence="5 10" id="KW-0067">ATP-binding</keyword>
<dbReference type="NCBIfam" id="TIGR00396">
    <property type="entry name" value="leuS_bact"/>
    <property type="match status" value="1"/>
</dbReference>
<dbReference type="Pfam" id="PF00133">
    <property type="entry name" value="tRNA-synt_1"/>
    <property type="match status" value="2"/>
</dbReference>
<feature type="domain" description="Methionyl/Valyl/Leucyl/Isoleucyl-tRNA synthetase anticodon-binding" evidence="12">
    <location>
        <begin position="708"/>
        <end position="836"/>
    </location>
</feature>
<dbReference type="Gene3D" id="1.10.730.10">
    <property type="entry name" value="Isoleucyl-tRNA Synthetase, Domain 1"/>
    <property type="match status" value="2"/>
</dbReference>
<evidence type="ECO:0000259" key="11">
    <source>
        <dbReference type="Pfam" id="PF00133"/>
    </source>
</evidence>
<evidence type="ECO:0000256" key="3">
    <source>
        <dbReference type="ARBA" id="ARBA00022598"/>
    </source>
</evidence>
<proteinExistence type="inferred from homology"/>
<evidence type="ECO:0000256" key="8">
    <source>
        <dbReference type="ARBA" id="ARBA00030520"/>
    </source>
</evidence>
<evidence type="ECO:0000313" key="13">
    <source>
        <dbReference type="Proteomes" id="UP000694924"/>
    </source>
</evidence>
<name>A0ABM1IHM1_POLDO</name>
<dbReference type="InterPro" id="IPR002302">
    <property type="entry name" value="Leu-tRNA-ligase"/>
</dbReference>
<dbReference type="RefSeq" id="XP_015179708.1">
    <property type="nucleotide sequence ID" value="XM_015324222.1"/>
</dbReference>
<dbReference type="InterPro" id="IPR002300">
    <property type="entry name" value="aa-tRNA-synth_Ia"/>
</dbReference>
<accession>A0ABM1IHM1</accession>
<dbReference type="Proteomes" id="UP000694924">
    <property type="component" value="Unplaced"/>
</dbReference>
<keyword evidence="13" id="KW-1185">Reference proteome</keyword>
<gene>
    <name evidence="14" type="primary">LOC107068129</name>
</gene>
<dbReference type="InterPro" id="IPR013155">
    <property type="entry name" value="M/V/L/I-tRNA-synth_anticd-bd"/>
</dbReference>
<evidence type="ECO:0000259" key="12">
    <source>
        <dbReference type="Pfam" id="PF08264"/>
    </source>
</evidence>
<dbReference type="SUPFAM" id="SSF47323">
    <property type="entry name" value="Anticodon-binding domain of a subclass of class I aminoacyl-tRNA synthetases"/>
    <property type="match status" value="1"/>
</dbReference>
<evidence type="ECO:0000256" key="10">
    <source>
        <dbReference type="RuleBase" id="RU363035"/>
    </source>
</evidence>
<feature type="domain" description="Aminoacyl-tRNA synthetase class Ia" evidence="11">
    <location>
        <begin position="62"/>
        <end position="260"/>
    </location>
</feature>
<keyword evidence="7 10" id="KW-0030">Aminoacyl-tRNA synthetase</keyword>
<evidence type="ECO:0000313" key="14">
    <source>
        <dbReference type="RefSeq" id="XP_015179708.1"/>
    </source>
</evidence>
<protein>
    <recommendedName>
        <fullName evidence="2">leucine--tRNA ligase</fullName>
        <ecNumber evidence="2">6.1.1.4</ecNumber>
    </recommendedName>
    <alternativeName>
        <fullName evidence="8">Leucyl-tRNA synthetase</fullName>
    </alternativeName>
</protein>
<feature type="domain" description="Aminoacyl-tRNA synthetase class Ia" evidence="11">
    <location>
        <begin position="422"/>
        <end position="599"/>
    </location>
</feature>
<dbReference type="PANTHER" id="PTHR43740:SF2">
    <property type="entry name" value="LEUCINE--TRNA LIGASE, MITOCHONDRIAL"/>
    <property type="match status" value="1"/>
</dbReference>
<dbReference type="GO" id="GO:0016874">
    <property type="term" value="F:ligase activity"/>
    <property type="evidence" value="ECO:0007669"/>
    <property type="project" value="UniProtKB-KW"/>
</dbReference>
<dbReference type="EC" id="6.1.1.4" evidence="2"/>
<dbReference type="GeneID" id="107068129"/>
<dbReference type="InterPro" id="IPR001412">
    <property type="entry name" value="aa-tRNA-synth_I_CS"/>
</dbReference>
<evidence type="ECO:0000256" key="4">
    <source>
        <dbReference type="ARBA" id="ARBA00022741"/>
    </source>
</evidence>
<dbReference type="PRINTS" id="PR00985">
    <property type="entry name" value="TRNASYNTHLEU"/>
</dbReference>
<comment type="similarity">
    <text evidence="1 10">Belongs to the class-I aminoacyl-tRNA synthetase family.</text>
</comment>
<dbReference type="Pfam" id="PF08264">
    <property type="entry name" value="Anticodon_1"/>
    <property type="match status" value="1"/>
</dbReference>
<dbReference type="InterPro" id="IPR009080">
    <property type="entry name" value="tRNAsynth_Ia_anticodon-bd"/>
</dbReference>